<dbReference type="AlphaFoldDB" id="A0A4U5MPZ0"/>
<reference evidence="1 2" key="2">
    <citation type="journal article" date="2019" name="G3 (Bethesda)">
        <title>Hybrid Assembly of the Genome of the Entomopathogenic Nematode Steinernema carpocapsae Identifies the X-Chromosome.</title>
        <authorList>
            <person name="Serra L."/>
            <person name="Macchietto M."/>
            <person name="Macias-Munoz A."/>
            <person name="McGill C.J."/>
            <person name="Rodriguez I.M."/>
            <person name="Rodriguez B."/>
            <person name="Murad R."/>
            <person name="Mortazavi A."/>
        </authorList>
    </citation>
    <scope>NUCLEOTIDE SEQUENCE [LARGE SCALE GENOMIC DNA]</scope>
    <source>
        <strain evidence="1 2">ALL</strain>
    </source>
</reference>
<evidence type="ECO:0000313" key="1">
    <source>
        <dbReference type="EMBL" id="TKR71694.1"/>
    </source>
</evidence>
<organism evidence="1 2">
    <name type="scientific">Steinernema carpocapsae</name>
    <name type="common">Entomopathogenic nematode</name>
    <dbReference type="NCBI Taxonomy" id="34508"/>
    <lineage>
        <taxon>Eukaryota</taxon>
        <taxon>Metazoa</taxon>
        <taxon>Ecdysozoa</taxon>
        <taxon>Nematoda</taxon>
        <taxon>Chromadorea</taxon>
        <taxon>Rhabditida</taxon>
        <taxon>Tylenchina</taxon>
        <taxon>Panagrolaimomorpha</taxon>
        <taxon>Strongyloidoidea</taxon>
        <taxon>Steinernematidae</taxon>
        <taxon>Steinernema</taxon>
    </lineage>
</organism>
<dbReference type="EMBL" id="AZBU02000006">
    <property type="protein sequence ID" value="TKR71694.1"/>
    <property type="molecule type" value="Genomic_DNA"/>
</dbReference>
<comment type="caution">
    <text evidence="1">The sequence shown here is derived from an EMBL/GenBank/DDBJ whole genome shotgun (WGS) entry which is preliminary data.</text>
</comment>
<protein>
    <submittedName>
        <fullName evidence="1">Uncharacterized protein</fullName>
    </submittedName>
</protein>
<dbReference type="Proteomes" id="UP000298663">
    <property type="component" value="Unassembled WGS sequence"/>
</dbReference>
<keyword evidence="2" id="KW-1185">Reference proteome</keyword>
<gene>
    <name evidence="1" type="ORF">L596_019251</name>
</gene>
<reference evidence="1 2" key="1">
    <citation type="journal article" date="2015" name="Genome Biol.">
        <title>Comparative genomics of Steinernema reveals deeply conserved gene regulatory networks.</title>
        <authorList>
            <person name="Dillman A.R."/>
            <person name="Macchietto M."/>
            <person name="Porter C.F."/>
            <person name="Rogers A."/>
            <person name="Williams B."/>
            <person name="Antoshechkin I."/>
            <person name="Lee M.M."/>
            <person name="Goodwin Z."/>
            <person name="Lu X."/>
            <person name="Lewis E.E."/>
            <person name="Goodrich-Blair H."/>
            <person name="Stock S.P."/>
            <person name="Adams B.J."/>
            <person name="Sternberg P.W."/>
            <person name="Mortazavi A."/>
        </authorList>
    </citation>
    <scope>NUCLEOTIDE SEQUENCE [LARGE SCALE GENOMIC DNA]</scope>
    <source>
        <strain evidence="1 2">ALL</strain>
    </source>
</reference>
<sequence length="92" mass="10242">MTLALLSLTFRVLTSLKKRLKASFYDFRNFGTAVMSTGFLDLICSSNKFQPLMTLSVPYCPTLCIPSRPPPRPTSFGNLPNVVPRLYLAQLG</sequence>
<accession>A0A4U5MPZ0</accession>
<proteinExistence type="predicted"/>
<evidence type="ECO:0000313" key="2">
    <source>
        <dbReference type="Proteomes" id="UP000298663"/>
    </source>
</evidence>
<name>A0A4U5MPZ0_STECR</name>